<reference evidence="2" key="2">
    <citation type="submission" date="2022-01" db="EMBL/GenBank/DDBJ databases">
        <authorList>
            <person name="Yamashiro T."/>
            <person name="Shiraishi A."/>
            <person name="Satake H."/>
            <person name="Nakayama K."/>
        </authorList>
    </citation>
    <scope>NUCLEOTIDE SEQUENCE</scope>
</reference>
<feature type="compositionally biased region" description="Polar residues" evidence="1">
    <location>
        <begin position="158"/>
        <end position="169"/>
    </location>
</feature>
<dbReference type="Proteomes" id="UP001151760">
    <property type="component" value="Unassembled WGS sequence"/>
</dbReference>
<name>A0ABQ5A5A8_9ASTR</name>
<protein>
    <submittedName>
        <fullName evidence="2">Uncharacterized protein</fullName>
    </submittedName>
</protein>
<comment type="caution">
    <text evidence="2">The sequence shown here is derived from an EMBL/GenBank/DDBJ whole genome shotgun (WGS) entry which is preliminary data.</text>
</comment>
<organism evidence="2 3">
    <name type="scientific">Tanacetum coccineum</name>
    <dbReference type="NCBI Taxonomy" id="301880"/>
    <lineage>
        <taxon>Eukaryota</taxon>
        <taxon>Viridiplantae</taxon>
        <taxon>Streptophyta</taxon>
        <taxon>Embryophyta</taxon>
        <taxon>Tracheophyta</taxon>
        <taxon>Spermatophyta</taxon>
        <taxon>Magnoliopsida</taxon>
        <taxon>eudicotyledons</taxon>
        <taxon>Gunneridae</taxon>
        <taxon>Pentapetalae</taxon>
        <taxon>asterids</taxon>
        <taxon>campanulids</taxon>
        <taxon>Asterales</taxon>
        <taxon>Asteraceae</taxon>
        <taxon>Asteroideae</taxon>
        <taxon>Anthemideae</taxon>
        <taxon>Anthemidinae</taxon>
        <taxon>Tanacetum</taxon>
    </lineage>
</organism>
<evidence type="ECO:0000313" key="2">
    <source>
        <dbReference type="EMBL" id="GJS96243.1"/>
    </source>
</evidence>
<reference evidence="2" key="1">
    <citation type="journal article" date="2022" name="Int. J. Mol. Sci.">
        <title>Draft Genome of Tanacetum Coccineum: Genomic Comparison of Closely Related Tanacetum-Family Plants.</title>
        <authorList>
            <person name="Yamashiro T."/>
            <person name="Shiraishi A."/>
            <person name="Nakayama K."/>
            <person name="Satake H."/>
        </authorList>
    </citation>
    <scope>NUCLEOTIDE SEQUENCE</scope>
</reference>
<keyword evidence="3" id="KW-1185">Reference proteome</keyword>
<dbReference type="EMBL" id="BQNB010011871">
    <property type="protein sequence ID" value="GJS96243.1"/>
    <property type="molecule type" value="Genomic_DNA"/>
</dbReference>
<evidence type="ECO:0000313" key="3">
    <source>
        <dbReference type="Proteomes" id="UP001151760"/>
    </source>
</evidence>
<proteinExistence type="predicted"/>
<evidence type="ECO:0000256" key="1">
    <source>
        <dbReference type="SAM" id="MobiDB-lite"/>
    </source>
</evidence>
<sequence length="204" mass="22369">MVSPSIVTISNVVAPNVVKTNDGFQTVVTKKKKKKGKSKASNGGQFDVLRYKNKMLDMSQRDYKPPKKGATIRRYDGWGKNKMCMMKWLTYLLIHKLVEVLLSRLLLVSLRPSVLSMNGGYPDISQATKSSPKKGATNVGNSSKSSSTLKTTRTPSKNDNIITSNSYSALNDEEEDVENVYDESANLFQNTKTGGSSTFTVAAG</sequence>
<gene>
    <name evidence="2" type="ORF">Tco_0803211</name>
</gene>
<feature type="compositionally biased region" description="Low complexity" evidence="1">
    <location>
        <begin position="142"/>
        <end position="157"/>
    </location>
</feature>
<feature type="region of interest" description="Disordered" evidence="1">
    <location>
        <begin position="124"/>
        <end position="176"/>
    </location>
</feature>
<accession>A0ABQ5A5A8</accession>